<organism evidence="1 2">
    <name type="scientific">Lentinula detonsa</name>
    <dbReference type="NCBI Taxonomy" id="2804962"/>
    <lineage>
        <taxon>Eukaryota</taxon>
        <taxon>Fungi</taxon>
        <taxon>Dikarya</taxon>
        <taxon>Basidiomycota</taxon>
        <taxon>Agaricomycotina</taxon>
        <taxon>Agaricomycetes</taxon>
        <taxon>Agaricomycetidae</taxon>
        <taxon>Agaricales</taxon>
        <taxon>Marasmiineae</taxon>
        <taxon>Omphalotaceae</taxon>
        <taxon>Lentinula</taxon>
    </lineage>
</organism>
<feature type="non-terminal residue" evidence="1">
    <location>
        <position position="1"/>
    </location>
</feature>
<comment type="caution">
    <text evidence="1">The sequence shown here is derived from an EMBL/GenBank/DDBJ whole genome shotgun (WGS) entry which is preliminary data.</text>
</comment>
<protein>
    <submittedName>
        <fullName evidence="1">Uncharacterized protein</fullName>
    </submittedName>
</protein>
<dbReference type="PANTHER" id="PTHR46579:SF2">
    <property type="entry name" value="C2H2-TYPE DOMAIN-CONTAINING PROTEIN"/>
    <property type="match status" value="1"/>
</dbReference>
<name>A0AA38PPD9_9AGAR</name>
<dbReference type="EMBL" id="MU802357">
    <property type="protein sequence ID" value="KAJ3979398.1"/>
    <property type="molecule type" value="Genomic_DNA"/>
</dbReference>
<sequence length="84" mass="10126">DFLNLDPGSFQLRTNEEHREMAKAWLAEPNEDARQDMFEQTGVRWSELLRLEYWDPIQNTVIDPMHGFYLGIFQRHCRNIWGMN</sequence>
<evidence type="ECO:0000313" key="1">
    <source>
        <dbReference type="EMBL" id="KAJ3979398.1"/>
    </source>
</evidence>
<dbReference type="AlphaFoldDB" id="A0AA38PPD9"/>
<dbReference type="PANTHER" id="PTHR46579">
    <property type="entry name" value="F5/8 TYPE C DOMAIN-CONTAINING PROTEIN-RELATED"/>
    <property type="match status" value="1"/>
</dbReference>
<accession>A0AA38PPD9</accession>
<gene>
    <name evidence="1" type="ORF">F5890DRAFT_1374771</name>
</gene>
<reference evidence="1" key="1">
    <citation type="submission" date="2022-08" db="EMBL/GenBank/DDBJ databases">
        <authorList>
            <consortium name="DOE Joint Genome Institute"/>
            <person name="Min B."/>
            <person name="Riley R."/>
            <person name="Sierra-Patev S."/>
            <person name="Naranjo-Ortiz M."/>
            <person name="Looney B."/>
            <person name="Konkel Z."/>
            <person name="Slot J.C."/>
            <person name="Sakamoto Y."/>
            <person name="Steenwyk J.L."/>
            <person name="Rokas A."/>
            <person name="Carro J."/>
            <person name="Camarero S."/>
            <person name="Ferreira P."/>
            <person name="Molpeceres G."/>
            <person name="Ruiz-Duenas F.J."/>
            <person name="Serrano A."/>
            <person name="Henrissat B."/>
            <person name="Drula E."/>
            <person name="Hughes K.W."/>
            <person name="Mata J.L."/>
            <person name="Ishikawa N.K."/>
            <person name="Vargas-Isla R."/>
            <person name="Ushijima S."/>
            <person name="Smith C.A."/>
            <person name="Ahrendt S."/>
            <person name="Andreopoulos W."/>
            <person name="He G."/>
            <person name="Labutti K."/>
            <person name="Lipzen A."/>
            <person name="Ng V."/>
            <person name="Sandor L."/>
            <person name="Barry K."/>
            <person name="Martinez A.T."/>
            <person name="Xiao Y."/>
            <person name="Gibbons J.G."/>
            <person name="Terashima K."/>
            <person name="Hibbett D.S."/>
            <person name="Grigoriev I.V."/>
        </authorList>
    </citation>
    <scope>NUCLEOTIDE SEQUENCE</scope>
    <source>
        <strain evidence="1">TFB7829</strain>
    </source>
</reference>
<evidence type="ECO:0000313" key="2">
    <source>
        <dbReference type="Proteomes" id="UP001163850"/>
    </source>
</evidence>
<feature type="non-terminal residue" evidence="1">
    <location>
        <position position="84"/>
    </location>
</feature>
<dbReference type="Proteomes" id="UP001163850">
    <property type="component" value="Unassembled WGS sequence"/>
</dbReference>
<proteinExistence type="predicted"/>